<gene>
    <name evidence="2" type="ORF">GNP35_02015</name>
</gene>
<dbReference type="Proteomes" id="UP000439994">
    <property type="component" value="Unassembled WGS sequence"/>
</dbReference>
<reference evidence="2 3" key="1">
    <citation type="submission" date="2019-11" db="EMBL/GenBank/DDBJ databases">
        <title>P. haliotis isolates from Z. marina roots.</title>
        <authorList>
            <person name="Cohen M."/>
            <person name="Jospin G."/>
            <person name="Eisen J.A."/>
            <person name="Coil D.A."/>
        </authorList>
    </citation>
    <scope>NUCLEOTIDE SEQUENCE [LARGE SCALE GENOMIC DNA]</scope>
    <source>
        <strain evidence="2 3">UCD-MCMsp1aY</strain>
    </source>
</reference>
<dbReference type="Gene3D" id="3.40.50.2000">
    <property type="entry name" value="Glycogen Phosphorylase B"/>
    <property type="match status" value="2"/>
</dbReference>
<organism evidence="2 3">
    <name type="scientific">Psychrosphaera haliotis</name>
    <dbReference type="NCBI Taxonomy" id="555083"/>
    <lineage>
        <taxon>Bacteria</taxon>
        <taxon>Pseudomonadati</taxon>
        <taxon>Pseudomonadota</taxon>
        <taxon>Gammaproteobacteria</taxon>
        <taxon>Alteromonadales</taxon>
        <taxon>Pseudoalteromonadaceae</taxon>
        <taxon>Psychrosphaera</taxon>
    </lineage>
</organism>
<dbReference type="GO" id="GO:0016740">
    <property type="term" value="F:transferase activity"/>
    <property type="evidence" value="ECO:0007669"/>
    <property type="project" value="UniProtKB-KW"/>
</dbReference>
<comment type="caution">
    <text evidence="2">The sequence shown here is derived from an EMBL/GenBank/DDBJ whole genome shotgun (WGS) entry which is preliminary data.</text>
</comment>
<dbReference type="AlphaFoldDB" id="A0A6N8F5B4"/>
<dbReference type="Pfam" id="PF13524">
    <property type="entry name" value="Glyco_trans_1_2"/>
    <property type="match status" value="1"/>
</dbReference>
<dbReference type="RefSeq" id="WP_155694049.1">
    <property type="nucleotide sequence ID" value="NZ_WOCD01000001.1"/>
</dbReference>
<dbReference type="PANTHER" id="PTHR12526">
    <property type="entry name" value="GLYCOSYLTRANSFERASE"/>
    <property type="match status" value="1"/>
</dbReference>
<accession>A0A6N8F5B4</accession>
<dbReference type="InterPro" id="IPR055259">
    <property type="entry name" value="YkvP/CgeB_Glyco_trans-like"/>
</dbReference>
<dbReference type="OrthoDB" id="5123492at2"/>
<evidence type="ECO:0000313" key="2">
    <source>
        <dbReference type="EMBL" id="MUH71378.1"/>
    </source>
</evidence>
<evidence type="ECO:0000313" key="3">
    <source>
        <dbReference type="Proteomes" id="UP000439994"/>
    </source>
</evidence>
<dbReference type="PANTHER" id="PTHR12526:SF630">
    <property type="entry name" value="GLYCOSYLTRANSFERASE"/>
    <property type="match status" value="1"/>
</dbReference>
<sequence length="778" mass="89545">MTGLSFSEDAVKNPAKYLAIQDTFLNKIGMPTDPEDVYKRYTNHMLSCCEAGDYENEISNNTPERIMFVSNDFVPTLQLSFIKPLANQVDEGKVTFEFISERYLKAKYKNQMSAITVRADLEKQLNEFKPTLIVFCRYSGHHSEYMRVWAKQRSIPTIYHIDDDLLTIPENIGKEKHKIHNSPYRLESVQYLLNNVDLVYCSTEKLRNRLEELKVNNKIYVGKIYCSGQILERAENRDVIKIGYMASADHAHNLTMVIPAIEHILAKYTNVQFELFGSIPVPERLEKFGEQISRAEPISNYNEFLQEFSKYKWDIGICPLVPIPFNLMKANTKWVEYTSVGAAVVANKGTVYDEVIDGDCGLLAESTADWIEAFEKLIESPRNRFELVKNAQHKIESEYSLENLRAQVFEVINQAKQITFKSELKEKILFISNGLIPTLQLSFIKPLKSMSDKGEIDYMTITEQDMVAEFGEMHTANVVEDWLHYQLSSYLPTVIILCRYSGPHSPYIRHWAKVNNTPVIYHIDDDLLNIPKELGLNKHKSHSTPMRLGSVRYLLDHSDLIYCSTAKLKQRLKELEADSPIYAGDIYCSGQVMVEAEERPIKTIGYMGFDHAHDFELVIEPLVKFMRLNTEVNFELFGSIPKPVELEEFGDRVILVPPVRNYREFLKEFAKRKWDIGLCPLQDTEFNQVKANTKWVEYSSVGIAVIASFNTVYDDCCEDNCGILARDKNGWFDALDLLSGNPNHRYNMVKKAQQKLIDTYSEIALKEQVLNVINQAKK</sequence>
<feature type="domain" description="Spore protein YkvP/CgeB glycosyl transferase-like" evidence="1">
    <location>
        <begin position="266"/>
        <end position="403"/>
    </location>
</feature>
<proteinExistence type="predicted"/>
<name>A0A6N8F5B4_9GAMM</name>
<dbReference type="EMBL" id="WOCD01000001">
    <property type="protein sequence ID" value="MUH71378.1"/>
    <property type="molecule type" value="Genomic_DNA"/>
</dbReference>
<evidence type="ECO:0000259" key="1">
    <source>
        <dbReference type="Pfam" id="PF13524"/>
    </source>
</evidence>
<protein>
    <submittedName>
        <fullName evidence="2">Glycosyltransferase</fullName>
    </submittedName>
</protein>
<dbReference type="SUPFAM" id="SSF53756">
    <property type="entry name" value="UDP-Glycosyltransferase/glycogen phosphorylase"/>
    <property type="match status" value="2"/>
</dbReference>
<keyword evidence="2" id="KW-0808">Transferase</keyword>
<keyword evidence="3" id="KW-1185">Reference proteome</keyword>